<gene>
    <name evidence="3" type="ORF">FOMPIDRAFT_93950</name>
</gene>
<accession>S8DNY6</accession>
<evidence type="ECO:0000313" key="4">
    <source>
        <dbReference type="Proteomes" id="UP000015241"/>
    </source>
</evidence>
<dbReference type="STRING" id="743788.S8DNY6"/>
<organism evidence="3 4">
    <name type="scientific">Fomitopsis schrenkii</name>
    <name type="common">Brown rot fungus</name>
    <dbReference type="NCBI Taxonomy" id="2126942"/>
    <lineage>
        <taxon>Eukaryota</taxon>
        <taxon>Fungi</taxon>
        <taxon>Dikarya</taxon>
        <taxon>Basidiomycota</taxon>
        <taxon>Agaricomycotina</taxon>
        <taxon>Agaricomycetes</taxon>
        <taxon>Polyporales</taxon>
        <taxon>Fomitopsis</taxon>
    </lineage>
</organism>
<reference evidence="3 4" key="1">
    <citation type="journal article" date="2012" name="Science">
        <title>The Paleozoic origin of enzymatic lignin decomposition reconstructed from 31 fungal genomes.</title>
        <authorList>
            <person name="Floudas D."/>
            <person name="Binder M."/>
            <person name="Riley R."/>
            <person name="Barry K."/>
            <person name="Blanchette R.A."/>
            <person name="Henrissat B."/>
            <person name="Martinez A.T."/>
            <person name="Otillar R."/>
            <person name="Spatafora J.W."/>
            <person name="Yadav J.S."/>
            <person name="Aerts A."/>
            <person name="Benoit I."/>
            <person name="Boyd A."/>
            <person name="Carlson A."/>
            <person name="Copeland A."/>
            <person name="Coutinho P.M."/>
            <person name="de Vries R.P."/>
            <person name="Ferreira P."/>
            <person name="Findley K."/>
            <person name="Foster B."/>
            <person name="Gaskell J."/>
            <person name="Glotzer D."/>
            <person name="Gorecki P."/>
            <person name="Heitman J."/>
            <person name="Hesse C."/>
            <person name="Hori C."/>
            <person name="Igarashi K."/>
            <person name="Jurgens J.A."/>
            <person name="Kallen N."/>
            <person name="Kersten P."/>
            <person name="Kohler A."/>
            <person name="Kuees U."/>
            <person name="Kumar T.K.A."/>
            <person name="Kuo A."/>
            <person name="LaButti K."/>
            <person name="Larrondo L.F."/>
            <person name="Lindquist E."/>
            <person name="Ling A."/>
            <person name="Lombard V."/>
            <person name="Lucas S."/>
            <person name="Lundell T."/>
            <person name="Martin R."/>
            <person name="McLaughlin D.J."/>
            <person name="Morgenstern I."/>
            <person name="Morin E."/>
            <person name="Murat C."/>
            <person name="Nagy L.G."/>
            <person name="Nolan M."/>
            <person name="Ohm R.A."/>
            <person name="Patyshakuliyeva A."/>
            <person name="Rokas A."/>
            <person name="Ruiz-Duenas F.J."/>
            <person name="Sabat G."/>
            <person name="Salamov A."/>
            <person name="Samejima M."/>
            <person name="Schmutz J."/>
            <person name="Slot J.C."/>
            <person name="St John F."/>
            <person name="Stenlid J."/>
            <person name="Sun H."/>
            <person name="Sun S."/>
            <person name="Syed K."/>
            <person name="Tsang A."/>
            <person name="Wiebenga A."/>
            <person name="Young D."/>
            <person name="Pisabarro A."/>
            <person name="Eastwood D.C."/>
            <person name="Martin F."/>
            <person name="Cullen D."/>
            <person name="Grigoriev I.V."/>
            <person name="Hibbett D.S."/>
        </authorList>
    </citation>
    <scope>NUCLEOTIDE SEQUENCE</scope>
    <source>
        <strain evidence="4">FP-58527</strain>
    </source>
</reference>
<dbReference type="HOGENOM" id="CLU_034479_1_0_1"/>
<dbReference type="SUPFAM" id="SSF52540">
    <property type="entry name" value="P-loop containing nucleoside triphosphate hydrolases"/>
    <property type="match status" value="1"/>
</dbReference>
<evidence type="ECO:0000259" key="2">
    <source>
        <dbReference type="PROSITE" id="PS51716"/>
    </source>
</evidence>
<proteinExistence type="inferred from homology"/>
<dbReference type="InParanoid" id="S8DNY6"/>
<dbReference type="Proteomes" id="UP000015241">
    <property type="component" value="Unassembled WGS sequence"/>
</dbReference>
<name>S8DNY6_FOMSC</name>
<dbReference type="PANTHER" id="PTHR14143:SF1">
    <property type="entry name" value="IRG-TYPE G DOMAIN-CONTAINING PROTEIN"/>
    <property type="match status" value="1"/>
</dbReference>
<dbReference type="AlphaFoldDB" id="S8DNY6"/>
<dbReference type="Pfam" id="PF05049">
    <property type="entry name" value="IIGP"/>
    <property type="match status" value="1"/>
</dbReference>
<dbReference type="OrthoDB" id="422720at2759"/>
<dbReference type="Gene3D" id="3.40.50.300">
    <property type="entry name" value="P-loop containing nucleotide triphosphate hydrolases"/>
    <property type="match status" value="1"/>
</dbReference>
<protein>
    <recommendedName>
        <fullName evidence="2">IRG-type G domain-containing protein</fullName>
    </recommendedName>
</protein>
<feature type="domain" description="IRG-type G" evidence="2">
    <location>
        <begin position="74"/>
        <end position="280"/>
    </location>
</feature>
<keyword evidence="4" id="KW-1185">Reference proteome</keyword>
<sequence length="284" mass="31100">MAQGGIDTDGGAQPVDLQREDTVRSCHAAQAAVLDARAQLEIAERNWREGIRPIVRPTPAEVSAAKERLEYKEGLVHVAVTGVPGSGKSSLVNALRGLRNRDEGAIPTSWSDVATSTIARFPDPDPARPFVWYNVPCAGTLEVPDWQYFTDQGLYIFDCIIVLFDTRLMATDIAILRSAARFAIPTYIVRSKALQHIHNLAIDIPGGGDDDGTSPLILQRARSRYIEGMHASVTTNLEAADLPRMRVFLVDKDTLVKVVKGVPAQDAIDEHDLVKALLDRSGRR</sequence>
<dbReference type="InterPro" id="IPR030385">
    <property type="entry name" value="G_IRG_dom"/>
</dbReference>
<evidence type="ECO:0000256" key="1">
    <source>
        <dbReference type="ARBA" id="ARBA00005429"/>
    </source>
</evidence>
<dbReference type="InterPro" id="IPR027417">
    <property type="entry name" value="P-loop_NTPase"/>
</dbReference>
<dbReference type="EMBL" id="KE504305">
    <property type="protein sequence ID" value="EPS93043.1"/>
    <property type="molecule type" value="Genomic_DNA"/>
</dbReference>
<dbReference type="eggNOG" id="ENOG502QS9R">
    <property type="taxonomic scope" value="Eukaryota"/>
</dbReference>
<dbReference type="GO" id="GO:0005525">
    <property type="term" value="F:GTP binding"/>
    <property type="evidence" value="ECO:0007669"/>
    <property type="project" value="InterPro"/>
</dbReference>
<dbReference type="InterPro" id="IPR007743">
    <property type="entry name" value="Immunity-related_GTPase-like"/>
</dbReference>
<dbReference type="PROSITE" id="PS51716">
    <property type="entry name" value="G_IRG"/>
    <property type="match status" value="1"/>
</dbReference>
<comment type="similarity">
    <text evidence="1">Belongs to the TRAFAC class dynamin-like GTPase superfamily. IRG family.</text>
</comment>
<dbReference type="GO" id="GO:0016020">
    <property type="term" value="C:membrane"/>
    <property type="evidence" value="ECO:0007669"/>
    <property type="project" value="InterPro"/>
</dbReference>
<evidence type="ECO:0000313" key="3">
    <source>
        <dbReference type="EMBL" id="EPS93043.1"/>
    </source>
</evidence>
<dbReference type="PANTHER" id="PTHR14143">
    <property type="entry name" value="INTERFERON-INDUCIBLE GTPASE FAMILY MEMBER"/>
    <property type="match status" value="1"/>
</dbReference>